<name>A0A139A0I7_GONPJ</name>
<evidence type="ECO:0000256" key="6">
    <source>
        <dbReference type="PROSITE-ProRule" id="PRU00192"/>
    </source>
</evidence>
<proteinExistence type="predicted"/>
<dbReference type="InterPro" id="IPR051694">
    <property type="entry name" value="Immunoregulatory_rcpt-like"/>
</dbReference>
<dbReference type="PROSITE" id="PS50002">
    <property type="entry name" value="SH3"/>
    <property type="match status" value="1"/>
</dbReference>
<dbReference type="Gene3D" id="2.30.30.40">
    <property type="entry name" value="SH3 Domains"/>
    <property type="match status" value="1"/>
</dbReference>
<comment type="subcellular location">
    <subcellularLocation>
        <location evidence="1">Membrane</location>
        <topology evidence="1">Single-pass membrane protein</topology>
    </subcellularLocation>
</comment>
<keyword evidence="4 8" id="KW-1133">Transmembrane helix</keyword>
<sequence>MRSAKVPPHLWSHPHTNPNSTEYPPTLTRTATMRGICDTGMTRKSVALAFGLLASFGGAAAEAAGWRDWAFGAGSVRGTGVLMVYSTENCTGKPDAFYLSHSQLSTSHSDCSDSIFDIHCSSSLISYSDSSFAGASEAAPLFGSKREGCVHGKLSVSRVIEDLEVAQVDKPLMVQGRVPILPPSPLYSIRTSFSPSPDSAFSLFSQPASGCSQSSLRETEAWLAHGKCSPLWTLPEAKGLEVRYWVKNDCGSGWRWYKDPGCAEHVGGGAYLPFGGCFESVDGFAMDECASSTAPLINDPTSSEYLPPKAPKRLPPRDTSQQRDRLHRRQTVSVTSDATSASSAVPTSSANAASSASSSAAATSDAPSSTVAASSSAAASSSSSSSTTSSSAASSSAPATTSAAGPQDSGGGGGLSTPAIIGIAAGGAVGALIVLCGLYMMTKPTKYPPPKGLGTRRPGQYEMDGSPYGSGRLSNNGGSGYGFASQDSLIGRNNTTRPTYAVPATTVVGPASGSYDQGGYSQSGQVGMQGEEFPPTNPNAPYANMFRNGKVYAVVQAYTPTMPDELNVQPNDSVTIVEQYEDGWAYATNNMSGASGVLPMVTLLPQQGRNSMAMGMSQSWGGVGSPQRTASMSRSRRM</sequence>
<feature type="compositionally biased region" description="Low complexity" evidence="7">
    <location>
        <begin position="376"/>
        <end position="404"/>
    </location>
</feature>
<evidence type="ECO:0000256" key="2">
    <source>
        <dbReference type="ARBA" id="ARBA00022443"/>
    </source>
</evidence>
<dbReference type="EMBL" id="KQ965831">
    <property type="protein sequence ID" value="KXS10279.1"/>
    <property type="molecule type" value="Genomic_DNA"/>
</dbReference>
<feature type="domain" description="SH3" evidence="9">
    <location>
        <begin position="547"/>
        <end position="608"/>
    </location>
</feature>
<dbReference type="Proteomes" id="UP000070544">
    <property type="component" value="Unassembled WGS sequence"/>
</dbReference>
<evidence type="ECO:0000259" key="9">
    <source>
        <dbReference type="PROSITE" id="PS50002"/>
    </source>
</evidence>
<organism evidence="10 11">
    <name type="scientific">Gonapodya prolifera (strain JEL478)</name>
    <name type="common">Monoblepharis prolifera</name>
    <dbReference type="NCBI Taxonomy" id="1344416"/>
    <lineage>
        <taxon>Eukaryota</taxon>
        <taxon>Fungi</taxon>
        <taxon>Fungi incertae sedis</taxon>
        <taxon>Chytridiomycota</taxon>
        <taxon>Chytridiomycota incertae sedis</taxon>
        <taxon>Monoblepharidomycetes</taxon>
        <taxon>Monoblepharidales</taxon>
        <taxon>Gonapodyaceae</taxon>
        <taxon>Gonapodya</taxon>
    </lineage>
</organism>
<gene>
    <name evidence="10" type="ORF">M427DRAFT_159541</name>
</gene>
<feature type="region of interest" description="Disordered" evidence="7">
    <location>
        <begin position="1"/>
        <end position="25"/>
    </location>
</feature>
<evidence type="ECO:0000256" key="1">
    <source>
        <dbReference type="ARBA" id="ARBA00004167"/>
    </source>
</evidence>
<evidence type="ECO:0000256" key="3">
    <source>
        <dbReference type="ARBA" id="ARBA00022692"/>
    </source>
</evidence>
<keyword evidence="5 8" id="KW-0472">Membrane</keyword>
<feature type="compositionally biased region" description="Polar residues" evidence="7">
    <location>
        <begin position="14"/>
        <end position="25"/>
    </location>
</feature>
<feature type="transmembrane region" description="Helical" evidence="8">
    <location>
        <begin position="419"/>
        <end position="441"/>
    </location>
</feature>
<evidence type="ECO:0000313" key="10">
    <source>
        <dbReference type="EMBL" id="KXS10279.1"/>
    </source>
</evidence>
<dbReference type="PANTHER" id="PTHR15549">
    <property type="entry name" value="PAIRED IMMUNOGLOBULIN-LIKE TYPE 2 RECEPTOR"/>
    <property type="match status" value="1"/>
</dbReference>
<dbReference type="InterPro" id="IPR036028">
    <property type="entry name" value="SH3-like_dom_sf"/>
</dbReference>
<dbReference type="GO" id="GO:0071944">
    <property type="term" value="C:cell periphery"/>
    <property type="evidence" value="ECO:0007669"/>
    <property type="project" value="UniProtKB-ARBA"/>
</dbReference>
<reference evidence="10 11" key="1">
    <citation type="journal article" date="2015" name="Genome Biol. Evol.">
        <title>Phylogenomic analyses indicate that early fungi evolved digesting cell walls of algal ancestors of land plants.</title>
        <authorList>
            <person name="Chang Y."/>
            <person name="Wang S."/>
            <person name="Sekimoto S."/>
            <person name="Aerts A.L."/>
            <person name="Choi C."/>
            <person name="Clum A."/>
            <person name="LaButti K.M."/>
            <person name="Lindquist E.A."/>
            <person name="Yee Ngan C."/>
            <person name="Ohm R.A."/>
            <person name="Salamov A.A."/>
            <person name="Grigoriev I.V."/>
            <person name="Spatafora J.W."/>
            <person name="Berbee M.L."/>
        </authorList>
    </citation>
    <scope>NUCLEOTIDE SEQUENCE [LARGE SCALE GENOMIC DNA]</scope>
    <source>
        <strain evidence="10 11">JEL478</strain>
    </source>
</reference>
<evidence type="ECO:0000256" key="7">
    <source>
        <dbReference type="SAM" id="MobiDB-lite"/>
    </source>
</evidence>
<keyword evidence="11" id="KW-1185">Reference proteome</keyword>
<dbReference type="InterPro" id="IPR001452">
    <property type="entry name" value="SH3_domain"/>
</dbReference>
<dbReference type="SUPFAM" id="SSF50044">
    <property type="entry name" value="SH3-domain"/>
    <property type="match status" value="1"/>
</dbReference>
<evidence type="ECO:0000256" key="4">
    <source>
        <dbReference type="ARBA" id="ARBA00022989"/>
    </source>
</evidence>
<keyword evidence="3 8" id="KW-0812">Transmembrane</keyword>
<evidence type="ECO:0000313" key="11">
    <source>
        <dbReference type="Proteomes" id="UP000070544"/>
    </source>
</evidence>
<evidence type="ECO:0000256" key="5">
    <source>
        <dbReference type="ARBA" id="ARBA00023136"/>
    </source>
</evidence>
<feature type="region of interest" description="Disordered" evidence="7">
    <location>
        <begin position="376"/>
        <end position="412"/>
    </location>
</feature>
<evidence type="ECO:0000256" key="8">
    <source>
        <dbReference type="SAM" id="Phobius"/>
    </source>
</evidence>
<dbReference type="PANTHER" id="PTHR15549:SF26">
    <property type="entry name" value="AXIAL BUDDING PATTERN PROTEIN 2-RELATED"/>
    <property type="match status" value="1"/>
</dbReference>
<accession>A0A139A0I7</accession>
<dbReference type="GO" id="GO:0016020">
    <property type="term" value="C:membrane"/>
    <property type="evidence" value="ECO:0007669"/>
    <property type="project" value="UniProtKB-SubCell"/>
</dbReference>
<feature type="compositionally biased region" description="Polar residues" evidence="7">
    <location>
        <begin position="295"/>
        <end position="304"/>
    </location>
</feature>
<keyword evidence="2 6" id="KW-0728">SH3 domain</keyword>
<dbReference type="AlphaFoldDB" id="A0A139A0I7"/>
<feature type="compositionally biased region" description="Low complexity" evidence="7">
    <location>
        <begin position="331"/>
        <end position="353"/>
    </location>
</feature>
<dbReference type="OrthoDB" id="5595608at2759"/>
<protein>
    <recommendedName>
        <fullName evidence="9">SH3 domain-containing protein</fullName>
    </recommendedName>
</protein>
<feature type="region of interest" description="Disordered" evidence="7">
    <location>
        <begin position="295"/>
        <end position="353"/>
    </location>
</feature>
<dbReference type="Pfam" id="PF14604">
    <property type="entry name" value="SH3_9"/>
    <property type="match status" value="1"/>
</dbReference>
<feature type="region of interest" description="Disordered" evidence="7">
    <location>
        <begin position="615"/>
        <end position="638"/>
    </location>
</feature>